<accession>E3T6T3</accession>
<name>E3T6T3_9BACT</name>
<dbReference type="AlphaFoldDB" id="E3T6T3"/>
<evidence type="ECO:0000256" key="2">
    <source>
        <dbReference type="SAM" id="SignalP"/>
    </source>
</evidence>
<feature type="signal peptide" evidence="2">
    <location>
        <begin position="1"/>
        <end position="21"/>
    </location>
</feature>
<feature type="chain" id="PRO_5003180391" evidence="2">
    <location>
        <begin position="22"/>
        <end position="122"/>
    </location>
</feature>
<dbReference type="EMBL" id="GU260709">
    <property type="protein sequence ID" value="ADC36027.1"/>
    <property type="molecule type" value="Genomic_DNA"/>
</dbReference>
<protein>
    <submittedName>
        <fullName evidence="3">Uncharacterized protein</fullName>
    </submittedName>
</protein>
<reference evidence="3" key="1">
    <citation type="submission" date="2009-12" db="EMBL/GenBank/DDBJ databases">
        <authorList>
            <person name="Kielak A."/>
            <person name="van Veen J.A."/>
            <person name="Kowalchuk G.A."/>
        </authorList>
    </citation>
    <scope>NUCLEOTIDE SEQUENCE</scope>
</reference>
<sequence>MKQKLGVVLLCLVALSSFVIAQSVDGTWTGEVQGGRGPQTLTITLKADGGKLTGSAGGGRGGPVDITDGTISGADLKFKTKQMGRGGEIVMSWAGTLKGDEIAFSRTPEGGQAQTFTAKRQK</sequence>
<organism evidence="3">
    <name type="scientific">uncultured bacterium 270</name>
    <dbReference type="NCBI Taxonomy" id="698387"/>
    <lineage>
        <taxon>Bacteria</taxon>
        <taxon>environmental samples</taxon>
    </lineage>
</organism>
<feature type="compositionally biased region" description="Polar residues" evidence="1">
    <location>
        <begin position="112"/>
        <end position="122"/>
    </location>
</feature>
<evidence type="ECO:0000313" key="3">
    <source>
        <dbReference type="EMBL" id="ADC36027.1"/>
    </source>
</evidence>
<proteinExistence type="predicted"/>
<feature type="region of interest" description="Disordered" evidence="1">
    <location>
        <begin position="103"/>
        <end position="122"/>
    </location>
</feature>
<reference evidence="3" key="2">
    <citation type="journal article" date="2010" name="Appl. Environ. Microbiol.">
        <title>Comparative analysis of acidobacterial genomic fragments from terrestrial and aquatic metagenomic libraries, with emphasis on acidobacteria subdivision 6.</title>
        <authorList>
            <person name="Kielak A.M."/>
            <person name="van Veen J.A."/>
            <person name="Kowalchuk G.A."/>
        </authorList>
    </citation>
    <scope>NUCLEOTIDE SEQUENCE</scope>
</reference>
<keyword evidence="2" id="KW-0732">Signal</keyword>
<evidence type="ECO:0000256" key="1">
    <source>
        <dbReference type="SAM" id="MobiDB-lite"/>
    </source>
</evidence>